<dbReference type="SMART" id="SM00028">
    <property type="entry name" value="TPR"/>
    <property type="match status" value="4"/>
</dbReference>
<evidence type="ECO:0000313" key="2">
    <source>
        <dbReference type="Proteomes" id="UP000613743"/>
    </source>
</evidence>
<protein>
    <recommendedName>
        <fullName evidence="3">Tetratricopeptide repeat protein</fullName>
    </recommendedName>
</protein>
<comment type="caution">
    <text evidence="1">The sequence shown here is derived from an EMBL/GenBank/DDBJ whole genome shotgun (WGS) entry which is preliminary data.</text>
</comment>
<dbReference type="InterPro" id="IPR019734">
    <property type="entry name" value="TPR_rpt"/>
</dbReference>
<proteinExistence type="predicted"/>
<dbReference type="EMBL" id="BMPZ01000003">
    <property type="protein sequence ID" value="GGI78605.1"/>
    <property type="molecule type" value="Genomic_DNA"/>
</dbReference>
<reference evidence="1" key="1">
    <citation type="journal article" date="2014" name="Int. J. Syst. Evol. Microbiol.">
        <title>Complete genome sequence of Corynebacterium casei LMG S-19264T (=DSM 44701T), isolated from a smear-ripened cheese.</title>
        <authorList>
            <consortium name="US DOE Joint Genome Institute (JGI-PGF)"/>
            <person name="Walter F."/>
            <person name="Albersmeier A."/>
            <person name="Kalinowski J."/>
            <person name="Ruckert C."/>
        </authorList>
    </citation>
    <scope>NUCLEOTIDE SEQUENCE</scope>
    <source>
        <strain evidence="1">JCM 30804</strain>
    </source>
</reference>
<dbReference type="AlphaFoldDB" id="A0A917JNQ6"/>
<evidence type="ECO:0000313" key="1">
    <source>
        <dbReference type="EMBL" id="GGI78605.1"/>
    </source>
</evidence>
<dbReference type="InterPro" id="IPR011990">
    <property type="entry name" value="TPR-like_helical_dom_sf"/>
</dbReference>
<sequence>MRNLFRLSLGLCCLVWIVGCASHKSNHVTAHEVNQLFHDAYFSSVEGIPTPEQLFELPASVKNEVRRKYTMQKRHSVSALEENEWLANYINASQGGFAYRDNITRVASETYADREGNCLSLVLLTAALAETLNINVEFQEVDVPPVWDKQGQFYFVNGHINLRLNSVESHQAVSLRKTKILIDFLPERAVRGYAKREVDRQTVIAMFYNNMAAESLVHKHYDRAYALLKQSLNAKPDFVPAINNLAVIYRHKSLLEASESAYKFALNIAPKQLNTLFNYAVLLGSQNRLEEWAEVHRVLELSRINNPYYYFDIAQQAYFDKEYREAILWYKRAVEKADYRHEFYFGLSRTYWATGDKKRAKKNMQKALALTGDLNSKKRYQAKLHAMKAH</sequence>
<dbReference type="SUPFAM" id="SSF48452">
    <property type="entry name" value="TPR-like"/>
    <property type="match status" value="1"/>
</dbReference>
<evidence type="ECO:0008006" key="3">
    <source>
        <dbReference type="Google" id="ProtNLM"/>
    </source>
</evidence>
<keyword evidence="2" id="KW-1185">Reference proteome</keyword>
<dbReference type="PROSITE" id="PS51257">
    <property type="entry name" value="PROKAR_LIPOPROTEIN"/>
    <property type="match status" value="1"/>
</dbReference>
<dbReference type="Pfam" id="PF13181">
    <property type="entry name" value="TPR_8"/>
    <property type="match status" value="1"/>
</dbReference>
<reference evidence="1" key="2">
    <citation type="submission" date="2020-09" db="EMBL/GenBank/DDBJ databases">
        <authorList>
            <person name="Sun Q."/>
            <person name="Ohkuma M."/>
        </authorList>
    </citation>
    <scope>NUCLEOTIDE SEQUENCE</scope>
    <source>
        <strain evidence="1">JCM 30804</strain>
    </source>
</reference>
<dbReference type="Gene3D" id="1.25.40.10">
    <property type="entry name" value="Tetratricopeptide repeat domain"/>
    <property type="match status" value="2"/>
</dbReference>
<dbReference type="RefSeq" id="WP_188919469.1">
    <property type="nucleotide sequence ID" value="NZ_BMPZ01000003.1"/>
</dbReference>
<dbReference type="Proteomes" id="UP000613743">
    <property type="component" value="Unassembled WGS sequence"/>
</dbReference>
<name>A0A917JNQ6_9GAMM</name>
<accession>A0A917JNQ6</accession>
<gene>
    <name evidence="1" type="ORF">GCM10009332_15000</name>
</gene>
<organism evidence="1 2">
    <name type="scientific">Shewanella gelidii</name>
    <dbReference type="NCBI Taxonomy" id="1642821"/>
    <lineage>
        <taxon>Bacteria</taxon>
        <taxon>Pseudomonadati</taxon>
        <taxon>Pseudomonadota</taxon>
        <taxon>Gammaproteobacteria</taxon>
        <taxon>Alteromonadales</taxon>
        <taxon>Shewanellaceae</taxon>
        <taxon>Shewanella</taxon>
    </lineage>
</organism>